<name>A0AAD7IY62_9AGAR</name>
<evidence type="ECO:0000313" key="2">
    <source>
        <dbReference type="EMBL" id="KAJ7752986.1"/>
    </source>
</evidence>
<dbReference type="EMBL" id="JARKIB010000057">
    <property type="protein sequence ID" value="KAJ7752986.1"/>
    <property type="molecule type" value="Genomic_DNA"/>
</dbReference>
<keyword evidence="3" id="KW-1185">Reference proteome</keyword>
<evidence type="ECO:0000313" key="3">
    <source>
        <dbReference type="Proteomes" id="UP001215598"/>
    </source>
</evidence>
<dbReference type="Proteomes" id="UP001215598">
    <property type="component" value="Unassembled WGS sequence"/>
</dbReference>
<evidence type="ECO:0000256" key="1">
    <source>
        <dbReference type="SAM" id="MobiDB-lite"/>
    </source>
</evidence>
<dbReference type="AlphaFoldDB" id="A0AAD7IY62"/>
<proteinExistence type="predicted"/>
<organism evidence="2 3">
    <name type="scientific">Mycena metata</name>
    <dbReference type="NCBI Taxonomy" id="1033252"/>
    <lineage>
        <taxon>Eukaryota</taxon>
        <taxon>Fungi</taxon>
        <taxon>Dikarya</taxon>
        <taxon>Basidiomycota</taxon>
        <taxon>Agaricomycotina</taxon>
        <taxon>Agaricomycetes</taxon>
        <taxon>Agaricomycetidae</taxon>
        <taxon>Agaricales</taxon>
        <taxon>Marasmiineae</taxon>
        <taxon>Mycenaceae</taxon>
        <taxon>Mycena</taxon>
    </lineage>
</organism>
<sequence length="185" mass="20459">MTDERLAHEPIPPLLALQSLVFKPICYKSDTSNGLLSALTLPVLARLDMPETWFRKLAAFIERSECDATWMDLRVIAPTSLPQQGTRQVAGPIVVVGAAWGQNHAAEPSWDDEALSDTEGKWELQSEPACSDEEEDEGEGEDDYSDGYCDFDWASSDDVDESDGSEEEAELGWLLEDYNPPCLSS</sequence>
<comment type="caution">
    <text evidence="2">The sequence shown here is derived from an EMBL/GenBank/DDBJ whole genome shotgun (WGS) entry which is preliminary data.</text>
</comment>
<reference evidence="2" key="1">
    <citation type="submission" date="2023-03" db="EMBL/GenBank/DDBJ databases">
        <title>Massive genome expansion in bonnet fungi (Mycena s.s.) driven by repeated elements and novel gene families across ecological guilds.</title>
        <authorList>
            <consortium name="Lawrence Berkeley National Laboratory"/>
            <person name="Harder C.B."/>
            <person name="Miyauchi S."/>
            <person name="Viragh M."/>
            <person name="Kuo A."/>
            <person name="Thoen E."/>
            <person name="Andreopoulos B."/>
            <person name="Lu D."/>
            <person name="Skrede I."/>
            <person name="Drula E."/>
            <person name="Henrissat B."/>
            <person name="Morin E."/>
            <person name="Kohler A."/>
            <person name="Barry K."/>
            <person name="LaButti K."/>
            <person name="Morin E."/>
            <person name="Salamov A."/>
            <person name="Lipzen A."/>
            <person name="Mereny Z."/>
            <person name="Hegedus B."/>
            <person name="Baldrian P."/>
            <person name="Stursova M."/>
            <person name="Weitz H."/>
            <person name="Taylor A."/>
            <person name="Grigoriev I.V."/>
            <person name="Nagy L.G."/>
            <person name="Martin F."/>
            <person name="Kauserud H."/>
        </authorList>
    </citation>
    <scope>NUCLEOTIDE SEQUENCE</scope>
    <source>
        <strain evidence="2">CBHHK182m</strain>
    </source>
</reference>
<feature type="compositionally biased region" description="Acidic residues" evidence="1">
    <location>
        <begin position="155"/>
        <end position="170"/>
    </location>
</feature>
<feature type="compositionally biased region" description="Acidic residues" evidence="1">
    <location>
        <begin position="130"/>
        <end position="145"/>
    </location>
</feature>
<feature type="region of interest" description="Disordered" evidence="1">
    <location>
        <begin position="106"/>
        <end position="185"/>
    </location>
</feature>
<gene>
    <name evidence="2" type="ORF">B0H16DRAFT_1723451</name>
</gene>
<protein>
    <submittedName>
        <fullName evidence="2">Uncharacterized protein</fullName>
    </submittedName>
</protein>
<accession>A0AAD7IY62</accession>